<comment type="caution">
    <text evidence="2">The sequence shown here is derived from an EMBL/GenBank/DDBJ whole genome shotgun (WGS) entry which is preliminary data.</text>
</comment>
<organism evidence="2">
    <name type="scientific">Caulobacter sp. 602-2</name>
    <dbReference type="NCBI Taxonomy" id="2710887"/>
    <lineage>
        <taxon>Bacteria</taxon>
        <taxon>Pseudomonadati</taxon>
        <taxon>Pseudomonadota</taxon>
        <taxon>Alphaproteobacteria</taxon>
        <taxon>Caulobacterales</taxon>
        <taxon>Caulobacteraceae</taxon>
        <taxon>Caulobacter</taxon>
    </lineage>
</organism>
<name>A0A6G4QWY9_9CAUL</name>
<accession>A0A6G4QWY9</accession>
<dbReference type="AlphaFoldDB" id="A0A6G4QWY9"/>
<sequence>MVFWWTGRGFFSLLFLIGVFGVFGAIVSFTVGDAAFSDAPWLWGVGWILAAVANWIGGSRINRRALNPFRGDLRYRLLYRARNKFLSLPMEAWSIPALVLGVALFVLGLF</sequence>
<feature type="transmembrane region" description="Helical" evidence="1">
    <location>
        <begin position="85"/>
        <end position="109"/>
    </location>
</feature>
<keyword evidence="1" id="KW-0812">Transmembrane</keyword>
<keyword evidence="1" id="KW-0472">Membrane</keyword>
<protein>
    <submittedName>
        <fullName evidence="2">Uncharacterized protein</fullName>
    </submittedName>
</protein>
<evidence type="ECO:0000256" key="1">
    <source>
        <dbReference type="SAM" id="Phobius"/>
    </source>
</evidence>
<feature type="transmembrane region" description="Helical" evidence="1">
    <location>
        <begin position="40"/>
        <end position="57"/>
    </location>
</feature>
<dbReference type="RefSeq" id="WP_165258389.1">
    <property type="nucleotide sequence ID" value="NZ_JAAKGT010000004.1"/>
</dbReference>
<dbReference type="EMBL" id="JAAKGT010000004">
    <property type="protein sequence ID" value="NGM49977.1"/>
    <property type="molecule type" value="Genomic_DNA"/>
</dbReference>
<gene>
    <name evidence="2" type="ORF">G5B46_10200</name>
</gene>
<proteinExistence type="predicted"/>
<reference evidence="2" key="1">
    <citation type="submission" date="2020-02" db="EMBL/GenBank/DDBJ databases">
        <authorList>
            <person name="Gao J."/>
            <person name="Sun J."/>
        </authorList>
    </citation>
    <scope>NUCLEOTIDE SEQUENCE</scope>
    <source>
        <strain evidence="2">602-2</strain>
    </source>
</reference>
<keyword evidence="1" id="KW-1133">Transmembrane helix</keyword>
<evidence type="ECO:0000313" key="2">
    <source>
        <dbReference type="EMBL" id="NGM49977.1"/>
    </source>
</evidence>